<name>A0A829Z860_9FIRM</name>
<dbReference type="PANTHER" id="PTHR32182">
    <property type="entry name" value="DNA REPLICATION AND REPAIR PROTEIN RECF"/>
    <property type="match status" value="1"/>
</dbReference>
<dbReference type="PANTHER" id="PTHR32182:SF0">
    <property type="entry name" value="DNA REPLICATION AND REPAIR PROTEIN RECF"/>
    <property type="match status" value="1"/>
</dbReference>
<feature type="coiled-coil region" evidence="1">
    <location>
        <begin position="284"/>
        <end position="348"/>
    </location>
</feature>
<comment type="caution">
    <text evidence="2">The sequence shown here is derived from an EMBL/GenBank/DDBJ whole genome shotgun (WGS) entry which is preliminary data.</text>
</comment>
<gene>
    <name evidence="2" type="primary">recF_1</name>
    <name evidence="2" type="ORF">IMSAGC017_00574</name>
</gene>
<evidence type="ECO:0000256" key="1">
    <source>
        <dbReference type="SAM" id="Coils"/>
    </source>
</evidence>
<feature type="coiled-coil region" evidence="1">
    <location>
        <begin position="596"/>
        <end position="709"/>
    </location>
</feature>
<evidence type="ECO:0000313" key="2">
    <source>
        <dbReference type="EMBL" id="GFI40541.1"/>
    </source>
</evidence>
<accession>A0A829Z860</accession>
<keyword evidence="1" id="KW-0175">Coiled coil</keyword>
<proteinExistence type="predicted"/>
<feature type="coiled-coil region" evidence="1">
    <location>
        <begin position="207"/>
        <end position="237"/>
    </location>
</feature>
<dbReference type="Gene3D" id="3.40.50.300">
    <property type="entry name" value="P-loop containing nucleotide triphosphate hydrolases"/>
    <property type="match status" value="2"/>
</dbReference>
<dbReference type="GO" id="GO:0000731">
    <property type="term" value="P:DNA synthesis involved in DNA repair"/>
    <property type="evidence" value="ECO:0007669"/>
    <property type="project" value="TreeGrafter"/>
</dbReference>
<sequence length="1063" mass="125022">MKIINWHLFSNQTIEIKNNVVITGENGTGKSTLLDALQYILTAGKAKFNSAANDSGKRNVEGYIRGKLGREGKEYLRMGDVVSYIVLEYFDETTKRSQLLGVILELSKSNIKKELFFQVLDQKIKDNLFIKGSHVYNRNEFKRFLTSKKIQANYADKKSAVPGLFRQALGVSKKYFELIPRALAFKPINQVYNFIFDFLLNEDPVKIDDLRNNIRAYRNLGNILKDQQNRLEALEKIDTFYQSYQKLNVTLKNYQDAKDYIYIDSLYYQRDIVEKVILKSELIVNDLKQLLVTTKKEVEKLQKEVVSLENILDSNEGYRLKKQLENDLENKHSQLDQLTIKYNDYVNKLTQETTILKQLRIKESFINNITSNNYDSEYLNENLFEIKNDLVAKRADFSEKRIILKQELNNIQTKQHELVDQHNLLSSNRFYYRKEITELINVLRKQLNNYYQKKIDIKPLCEYLEITDESWRNAIEGYLNTQRFDIIIEPEYFTKAMQIYEQYKNSHGIFGVGIVDVAKLDKYQDTLEDSLANYVTSYNSYAKKYANMLLNRVKCVDTVEQLPMYKTAITKTCMVYNNYTVRALNPKVYQQPYVGLEALKIQRIIIEEQLNQIENEIKVKGKQYQDINRNLKIINKSQIDFLVSSTSLVDEYHNLQNDINEIDKRLKEIIQDDSIVSIIQQLDLVKYKYQKAQDNYDLKQRNLANEEASIDQNIKTKTEIETKLQELPKVPEIIDEAIEKIKKRYYKRHGHNYSSMQNNLLIKIRELEGQVNKESTNIEWAMKAFNHEFKVGYGETINNIDVYLQLYYKLRDIEIVKRQDDVRNARRKCEQSFQESFISRLYEKINQARKDIKELNKGLENKNFNGDSYEFEVNPSRRKDYRRYYDIIATNQQYNSDDLFVTTLSKENRAIMDELFNQIALLGENESGEKLLQKYTDYREYLDYDIKISHENGDFTKFSKVNREKSGGETQTPFYVVIASSFEQLIKNRSNEDSGCVVLFDEAFNNMDETRIQAMMRFYNELNVQIILAAPPDRASTIMPYVDTTLAIIKSGDNSFVEAIIHE</sequence>
<dbReference type="GO" id="GO:0006302">
    <property type="term" value="P:double-strand break repair"/>
    <property type="evidence" value="ECO:0007669"/>
    <property type="project" value="TreeGrafter"/>
</dbReference>
<dbReference type="Proteomes" id="UP000490821">
    <property type="component" value="Unassembled WGS sequence"/>
</dbReference>
<evidence type="ECO:0000313" key="3">
    <source>
        <dbReference type="Proteomes" id="UP000490821"/>
    </source>
</evidence>
<dbReference type="InterPro" id="IPR027417">
    <property type="entry name" value="P-loop_NTPase"/>
</dbReference>
<dbReference type="CDD" id="cd00267">
    <property type="entry name" value="ABC_ATPase"/>
    <property type="match status" value="1"/>
</dbReference>
<dbReference type="Pfam" id="PF13555">
    <property type="entry name" value="AAA_29"/>
    <property type="match status" value="1"/>
</dbReference>
<protein>
    <submittedName>
        <fullName evidence="2">DNA replication and repair protein RecF</fullName>
    </submittedName>
</protein>
<dbReference type="AlphaFoldDB" id="A0A829Z860"/>
<feature type="coiled-coil region" evidence="1">
    <location>
        <begin position="838"/>
        <end position="865"/>
    </location>
</feature>
<dbReference type="EMBL" id="BLMI01000059">
    <property type="protein sequence ID" value="GFI40541.1"/>
    <property type="molecule type" value="Genomic_DNA"/>
</dbReference>
<organism evidence="2 3">
    <name type="scientific">Thomasclavelia cocleata</name>
    <dbReference type="NCBI Taxonomy" id="69824"/>
    <lineage>
        <taxon>Bacteria</taxon>
        <taxon>Bacillati</taxon>
        <taxon>Bacillota</taxon>
        <taxon>Erysipelotrichia</taxon>
        <taxon>Erysipelotrichales</taxon>
        <taxon>Coprobacillaceae</taxon>
        <taxon>Thomasclavelia</taxon>
    </lineage>
</organism>
<dbReference type="Pfam" id="PF13558">
    <property type="entry name" value="SbcC_Walker_B"/>
    <property type="match status" value="1"/>
</dbReference>
<dbReference type="SUPFAM" id="SSF52540">
    <property type="entry name" value="P-loop containing nucleoside triphosphate hydrolases"/>
    <property type="match status" value="1"/>
</dbReference>
<reference evidence="2 3" key="1">
    <citation type="journal article" date="2020" name="Microbiome">
        <title>Single-cell genomics of uncultured bacteria reveals dietary fiber responders in the mouse gut microbiota.</title>
        <authorList>
            <person name="Chijiiwa R."/>
            <person name="Hosokawa M."/>
            <person name="Kogawa M."/>
            <person name="Nishikawa Y."/>
            <person name="Ide K."/>
            <person name="Sakanashi C."/>
            <person name="Takahashi K."/>
            <person name="Takeyama H."/>
        </authorList>
    </citation>
    <scope>NUCLEOTIDE SEQUENCE [LARGE SCALE GENOMIC DNA]</scope>
    <source>
        <strain evidence="2">IMSAGC_017</strain>
    </source>
</reference>